<dbReference type="Proteomes" id="UP000765509">
    <property type="component" value="Unassembled WGS sequence"/>
</dbReference>
<feature type="compositionally biased region" description="Low complexity" evidence="1">
    <location>
        <begin position="51"/>
        <end position="67"/>
    </location>
</feature>
<sequence>MSSRILIQVASHPSIIDSLPNLMEIMLELNTRYHQRQKEKNHHQEKKTKASKSSSSHQQNSSSSGLKNKNFRVLKSDKLHSSLLNRDHKLMVSEKERRIKEGLCPYCDGKHSLEACFKRPQNQLTHCKMGL</sequence>
<name>A0A9Q3DXC8_9BASI</name>
<evidence type="ECO:0000313" key="2">
    <source>
        <dbReference type="EMBL" id="MBW0509902.1"/>
    </source>
</evidence>
<accession>A0A9Q3DXC8</accession>
<reference evidence="2" key="1">
    <citation type="submission" date="2021-03" db="EMBL/GenBank/DDBJ databases">
        <title>Draft genome sequence of rust myrtle Austropuccinia psidii MF-1, a brazilian biotype.</title>
        <authorList>
            <person name="Quecine M.C."/>
            <person name="Pachon D.M.R."/>
            <person name="Bonatelli M.L."/>
            <person name="Correr F.H."/>
            <person name="Franceschini L.M."/>
            <person name="Leite T.F."/>
            <person name="Margarido G.R.A."/>
            <person name="Almeida C.A."/>
            <person name="Ferrarezi J.A."/>
            <person name="Labate C.A."/>
        </authorList>
    </citation>
    <scope>NUCLEOTIDE SEQUENCE</scope>
    <source>
        <strain evidence="2">MF-1</strain>
    </source>
</reference>
<feature type="compositionally biased region" description="Basic residues" evidence="1">
    <location>
        <begin position="33"/>
        <end position="50"/>
    </location>
</feature>
<dbReference type="EMBL" id="AVOT02021224">
    <property type="protein sequence ID" value="MBW0509902.1"/>
    <property type="molecule type" value="Genomic_DNA"/>
</dbReference>
<dbReference type="AlphaFoldDB" id="A0A9Q3DXC8"/>
<feature type="region of interest" description="Disordered" evidence="1">
    <location>
        <begin position="33"/>
        <end position="71"/>
    </location>
</feature>
<proteinExistence type="predicted"/>
<organism evidence="2 3">
    <name type="scientific">Austropuccinia psidii MF-1</name>
    <dbReference type="NCBI Taxonomy" id="1389203"/>
    <lineage>
        <taxon>Eukaryota</taxon>
        <taxon>Fungi</taxon>
        <taxon>Dikarya</taxon>
        <taxon>Basidiomycota</taxon>
        <taxon>Pucciniomycotina</taxon>
        <taxon>Pucciniomycetes</taxon>
        <taxon>Pucciniales</taxon>
        <taxon>Sphaerophragmiaceae</taxon>
        <taxon>Austropuccinia</taxon>
    </lineage>
</organism>
<gene>
    <name evidence="2" type="ORF">O181_049617</name>
</gene>
<protein>
    <submittedName>
        <fullName evidence="2">Uncharacterized protein</fullName>
    </submittedName>
</protein>
<dbReference type="OrthoDB" id="3884315at2759"/>
<comment type="caution">
    <text evidence="2">The sequence shown here is derived from an EMBL/GenBank/DDBJ whole genome shotgun (WGS) entry which is preliminary data.</text>
</comment>
<evidence type="ECO:0000256" key="1">
    <source>
        <dbReference type="SAM" id="MobiDB-lite"/>
    </source>
</evidence>
<keyword evidence="3" id="KW-1185">Reference proteome</keyword>
<evidence type="ECO:0000313" key="3">
    <source>
        <dbReference type="Proteomes" id="UP000765509"/>
    </source>
</evidence>